<feature type="domain" description="Nitroreductase" evidence="1">
    <location>
        <begin position="10"/>
        <end position="177"/>
    </location>
</feature>
<gene>
    <name evidence="2" type="ORF">H8S18_04795</name>
</gene>
<dbReference type="PANTHER" id="PTHR43035">
    <property type="entry name" value="FATTY ACID REPRESSION MUTANT PROTEIN 2-RELATED"/>
    <property type="match status" value="1"/>
</dbReference>
<dbReference type="Proteomes" id="UP000606889">
    <property type="component" value="Unassembled WGS sequence"/>
</dbReference>
<proteinExistence type="predicted"/>
<evidence type="ECO:0000313" key="2">
    <source>
        <dbReference type="EMBL" id="MBC5647644.1"/>
    </source>
</evidence>
<evidence type="ECO:0000313" key="3">
    <source>
        <dbReference type="Proteomes" id="UP000606889"/>
    </source>
</evidence>
<dbReference type="EMBL" id="JACOON010000002">
    <property type="protein sequence ID" value="MBC5647644.1"/>
    <property type="molecule type" value="Genomic_DNA"/>
</dbReference>
<organism evidence="2 3">
    <name type="scientific">Christensenella tenuis</name>
    <dbReference type="NCBI Taxonomy" id="2763033"/>
    <lineage>
        <taxon>Bacteria</taxon>
        <taxon>Bacillati</taxon>
        <taxon>Bacillota</taxon>
        <taxon>Clostridia</taxon>
        <taxon>Christensenellales</taxon>
        <taxon>Christensenellaceae</taxon>
        <taxon>Christensenella</taxon>
    </lineage>
</organism>
<name>A0ABR7EEV5_9FIRM</name>
<comment type="caution">
    <text evidence="2">The sequence shown here is derived from an EMBL/GenBank/DDBJ whole genome shotgun (WGS) entry which is preliminary data.</text>
</comment>
<reference evidence="2 3" key="1">
    <citation type="submission" date="2020-08" db="EMBL/GenBank/DDBJ databases">
        <title>Genome public.</title>
        <authorList>
            <person name="Liu C."/>
            <person name="Sun Q."/>
        </authorList>
    </citation>
    <scope>NUCLEOTIDE SEQUENCE [LARGE SCALE GENOMIC DNA]</scope>
    <source>
        <strain evidence="2 3">NSJ-35</strain>
    </source>
</reference>
<dbReference type="CDD" id="cd02140">
    <property type="entry name" value="Frm2-like"/>
    <property type="match status" value="1"/>
</dbReference>
<dbReference type="Gene3D" id="3.40.109.10">
    <property type="entry name" value="NADH Oxidase"/>
    <property type="match status" value="1"/>
</dbReference>
<dbReference type="PANTHER" id="PTHR43035:SF1">
    <property type="entry name" value="FATTY ACID REPRESSION MUTANT PROTEIN 2-RELATED"/>
    <property type="match status" value="1"/>
</dbReference>
<evidence type="ECO:0000259" key="1">
    <source>
        <dbReference type="Pfam" id="PF00881"/>
    </source>
</evidence>
<dbReference type="InterPro" id="IPR033877">
    <property type="entry name" value="Frm2/Hbn1"/>
</dbReference>
<protein>
    <submittedName>
        <fullName evidence="2">Nitroreductase family protein</fullName>
    </submittedName>
</protein>
<dbReference type="Pfam" id="PF00881">
    <property type="entry name" value="Nitroreductase"/>
    <property type="match status" value="1"/>
</dbReference>
<dbReference type="RefSeq" id="WP_186857164.1">
    <property type="nucleotide sequence ID" value="NZ_JACOON010000002.1"/>
</dbReference>
<sequence>MKQSFEEVMKKRRSIRTLEKDSRITRGTVERALALALHAPSAYNAQTSRMVVLMDGEHGKFWEIAEKELRLVTPPDAFARTQKKLDGFRGGNGTILFYEDLSATEKLKKDFPLYADKFDRWAQQNNAILEYAVWLALAGEGVAASLQHYDPLVDAAVAQEWDIPENWILIAQMPFGKAAEEPGLRAFKPAAEMVKFYE</sequence>
<dbReference type="InterPro" id="IPR000415">
    <property type="entry name" value="Nitroreductase-like"/>
</dbReference>
<keyword evidence="3" id="KW-1185">Reference proteome</keyword>
<accession>A0ABR7EEV5</accession>
<dbReference type="SUPFAM" id="SSF55469">
    <property type="entry name" value="FMN-dependent nitroreductase-like"/>
    <property type="match status" value="1"/>
</dbReference>
<dbReference type="InterPro" id="IPR029479">
    <property type="entry name" value="Nitroreductase"/>
</dbReference>